<dbReference type="EMBL" id="GDID01004339">
    <property type="protein sequence ID" value="JAP92267.1"/>
    <property type="molecule type" value="Transcribed_RNA"/>
</dbReference>
<dbReference type="InterPro" id="IPR017907">
    <property type="entry name" value="Znf_RING_CS"/>
</dbReference>
<dbReference type="InterPro" id="IPR013087">
    <property type="entry name" value="Znf_C2H2_type"/>
</dbReference>
<keyword evidence="1" id="KW-0479">Metal-binding</keyword>
<dbReference type="InterPro" id="IPR013083">
    <property type="entry name" value="Znf_RING/FYVE/PHD"/>
</dbReference>
<keyword evidence="2 4" id="KW-0863">Zinc-finger</keyword>
<dbReference type="PROSITE" id="PS00518">
    <property type="entry name" value="ZF_RING_1"/>
    <property type="match status" value="1"/>
</dbReference>
<dbReference type="GO" id="GO:0043022">
    <property type="term" value="F:ribosome binding"/>
    <property type="evidence" value="ECO:0007669"/>
    <property type="project" value="TreeGrafter"/>
</dbReference>
<protein>
    <recommendedName>
        <fullName evidence="5">RING-type domain-containing protein</fullName>
    </recommendedName>
</protein>
<dbReference type="PANTHER" id="PTHR22938">
    <property type="entry name" value="ZINC FINGER PROTEIN 598"/>
    <property type="match status" value="1"/>
</dbReference>
<proteinExistence type="predicted"/>
<gene>
    <name evidence="6" type="ORF">TPC1_15852</name>
</gene>
<dbReference type="GO" id="GO:0061630">
    <property type="term" value="F:ubiquitin protein ligase activity"/>
    <property type="evidence" value="ECO:0007669"/>
    <property type="project" value="InterPro"/>
</dbReference>
<dbReference type="GO" id="GO:0016567">
    <property type="term" value="P:protein ubiquitination"/>
    <property type="evidence" value="ECO:0007669"/>
    <property type="project" value="TreeGrafter"/>
</dbReference>
<feature type="non-terminal residue" evidence="6">
    <location>
        <position position="1"/>
    </location>
</feature>
<dbReference type="InterPro" id="IPR044288">
    <property type="entry name" value="ZNF598/HEL2"/>
</dbReference>
<dbReference type="SMART" id="SM00355">
    <property type="entry name" value="ZnF_C2H2"/>
    <property type="match status" value="2"/>
</dbReference>
<dbReference type="GO" id="GO:0008270">
    <property type="term" value="F:zinc ion binding"/>
    <property type="evidence" value="ECO:0007669"/>
    <property type="project" value="UniProtKB-KW"/>
</dbReference>
<dbReference type="PROSITE" id="PS50089">
    <property type="entry name" value="ZF_RING_2"/>
    <property type="match status" value="1"/>
</dbReference>
<feature type="non-terminal residue" evidence="6">
    <location>
        <position position="212"/>
    </location>
</feature>
<keyword evidence="3" id="KW-0862">Zinc</keyword>
<accession>A0A146K6M0</accession>
<reference evidence="6" key="1">
    <citation type="submission" date="2015-07" db="EMBL/GenBank/DDBJ databases">
        <title>Adaptation to a free-living lifestyle via gene acquisitions in the diplomonad Trepomonas sp. PC1.</title>
        <authorList>
            <person name="Xu F."/>
            <person name="Jerlstrom-Hultqvist J."/>
            <person name="Kolisko M."/>
            <person name="Simpson A.G.B."/>
            <person name="Roger A.J."/>
            <person name="Svard S.G."/>
            <person name="Andersson J.O."/>
        </authorList>
    </citation>
    <scope>NUCLEOTIDE SEQUENCE</scope>
    <source>
        <strain evidence="6">PC1</strain>
    </source>
</reference>
<organism evidence="6">
    <name type="scientific">Trepomonas sp. PC1</name>
    <dbReference type="NCBI Taxonomy" id="1076344"/>
    <lineage>
        <taxon>Eukaryota</taxon>
        <taxon>Metamonada</taxon>
        <taxon>Diplomonadida</taxon>
        <taxon>Hexamitidae</taxon>
        <taxon>Hexamitinae</taxon>
        <taxon>Trepomonas</taxon>
    </lineage>
</organism>
<sequence>ICSNENVTQVAMQSCGHMLCATCALTLRCLQRNQRCPLCKEQTSCIIAPHDIHMQNFRQFESKYKVNLQYHHQLKASVHSSSAVFVEHLQNPPCPVCSLQCHNFDELKDHLEKKHKQQYCFTCLKFKPLFKQFQATYTHQQLSEHLQNHQRCKMCSAMLYDKDSLMEHLRSTHMKCELCAKLNVKDSYWIDGEDLMKHYREAHFVCGYAVCQ</sequence>
<evidence type="ECO:0000256" key="2">
    <source>
        <dbReference type="ARBA" id="ARBA00022771"/>
    </source>
</evidence>
<evidence type="ECO:0000259" key="5">
    <source>
        <dbReference type="PROSITE" id="PS50089"/>
    </source>
</evidence>
<evidence type="ECO:0000256" key="4">
    <source>
        <dbReference type="PROSITE-ProRule" id="PRU00175"/>
    </source>
</evidence>
<dbReference type="AlphaFoldDB" id="A0A146K6M0"/>
<feature type="domain" description="RING-type" evidence="5">
    <location>
        <begin position="1"/>
        <end position="40"/>
    </location>
</feature>
<evidence type="ECO:0000313" key="6">
    <source>
        <dbReference type="EMBL" id="JAP92267.1"/>
    </source>
</evidence>
<dbReference type="PANTHER" id="PTHR22938:SF0">
    <property type="entry name" value="E3 UBIQUITIN-PROTEIN LIGASE ZNF598"/>
    <property type="match status" value="1"/>
</dbReference>
<evidence type="ECO:0000256" key="3">
    <source>
        <dbReference type="ARBA" id="ARBA00022833"/>
    </source>
</evidence>
<dbReference type="SUPFAM" id="SSF57850">
    <property type="entry name" value="RING/U-box"/>
    <property type="match status" value="1"/>
</dbReference>
<name>A0A146K6M0_9EUKA</name>
<dbReference type="PROSITE" id="PS00028">
    <property type="entry name" value="ZINC_FINGER_C2H2_1"/>
    <property type="match status" value="1"/>
</dbReference>
<evidence type="ECO:0000256" key="1">
    <source>
        <dbReference type="ARBA" id="ARBA00022723"/>
    </source>
</evidence>
<dbReference type="GO" id="GO:0072344">
    <property type="term" value="P:rescue of stalled ribosome"/>
    <property type="evidence" value="ECO:0007669"/>
    <property type="project" value="InterPro"/>
</dbReference>
<dbReference type="InterPro" id="IPR001841">
    <property type="entry name" value="Znf_RING"/>
</dbReference>
<dbReference type="Gene3D" id="3.30.40.10">
    <property type="entry name" value="Zinc/RING finger domain, C3HC4 (zinc finger)"/>
    <property type="match status" value="1"/>
</dbReference>